<evidence type="ECO:0000256" key="1">
    <source>
        <dbReference type="SAM" id="Phobius"/>
    </source>
</evidence>
<evidence type="ECO:0000313" key="2">
    <source>
        <dbReference type="EMBL" id="RBP48782.1"/>
    </source>
</evidence>
<keyword evidence="1" id="KW-0812">Transmembrane</keyword>
<gene>
    <name evidence="2" type="ORF">DFR28_105121</name>
</gene>
<dbReference type="RefSeq" id="WP_113955379.1">
    <property type="nucleotide sequence ID" value="NZ_QNRT01000005.1"/>
</dbReference>
<dbReference type="EMBL" id="QNRT01000005">
    <property type="protein sequence ID" value="RBP48782.1"/>
    <property type="molecule type" value="Genomic_DNA"/>
</dbReference>
<protein>
    <submittedName>
        <fullName evidence="2">Uncharacterized protein</fullName>
    </submittedName>
</protein>
<accession>A0A395JG78</accession>
<dbReference type="AlphaFoldDB" id="A0A395JG78"/>
<feature type="transmembrane region" description="Helical" evidence="1">
    <location>
        <begin position="48"/>
        <end position="71"/>
    </location>
</feature>
<organism evidence="2 3">
    <name type="scientific">Arenicella xantha</name>
    <dbReference type="NCBI Taxonomy" id="644221"/>
    <lineage>
        <taxon>Bacteria</taxon>
        <taxon>Pseudomonadati</taxon>
        <taxon>Pseudomonadota</taxon>
        <taxon>Gammaproteobacteria</taxon>
        <taxon>Arenicellales</taxon>
        <taxon>Arenicellaceae</taxon>
        <taxon>Arenicella</taxon>
    </lineage>
</organism>
<keyword evidence="1" id="KW-0472">Membrane</keyword>
<keyword evidence="1" id="KW-1133">Transmembrane helix</keyword>
<proteinExistence type="predicted"/>
<keyword evidence="3" id="KW-1185">Reference proteome</keyword>
<feature type="transmembrane region" description="Helical" evidence="1">
    <location>
        <begin position="92"/>
        <end position="112"/>
    </location>
</feature>
<name>A0A395JG78_9GAMM</name>
<reference evidence="2 3" key="1">
    <citation type="submission" date="2018-06" db="EMBL/GenBank/DDBJ databases">
        <title>Genomic Encyclopedia of Type Strains, Phase IV (KMG-IV): sequencing the most valuable type-strain genomes for metagenomic binning, comparative biology and taxonomic classification.</title>
        <authorList>
            <person name="Goeker M."/>
        </authorList>
    </citation>
    <scope>NUCLEOTIDE SEQUENCE [LARGE SCALE GENOMIC DNA]</scope>
    <source>
        <strain evidence="2 3">DSM 24032</strain>
    </source>
</reference>
<dbReference type="InParanoid" id="A0A395JG78"/>
<comment type="caution">
    <text evidence="2">The sequence shown here is derived from an EMBL/GenBank/DDBJ whole genome shotgun (WGS) entry which is preliminary data.</text>
</comment>
<sequence length="290" mass="32715">MQKSATSRAVTILVFILMTLYSAWSWFFQIGLYGLLVRLQFNLFELHYPIATGIVMWVVLAVIPLSSLYTGKRRHEFELRPAELATRLRIRSASLFVWFLLLSALAGASYHLSSQIPDDDAPAVAVDATWGGTDSLWQFGTMWFTKVSITGDGISDSVVLRQDELVEGTTVFRRYIPIRTHANPSTPIQFVESFRSDSVNRVNRNPVTKTGYVLPKALPVLVRHSFEEDGINTAKYTYLISTEVIDGKTLLRILSAIMAIIALFLLVALLHSPFHSRQKLKAQREHLGSW</sequence>
<evidence type="ECO:0000313" key="3">
    <source>
        <dbReference type="Proteomes" id="UP000253083"/>
    </source>
</evidence>
<feature type="transmembrane region" description="Helical" evidence="1">
    <location>
        <begin position="12"/>
        <end position="36"/>
    </location>
</feature>
<feature type="transmembrane region" description="Helical" evidence="1">
    <location>
        <begin position="250"/>
        <end position="271"/>
    </location>
</feature>
<dbReference type="Proteomes" id="UP000253083">
    <property type="component" value="Unassembled WGS sequence"/>
</dbReference>